<keyword evidence="2" id="KW-1185">Reference proteome</keyword>
<evidence type="ECO:0000313" key="2">
    <source>
        <dbReference type="Proteomes" id="UP001433268"/>
    </source>
</evidence>
<dbReference type="EMBL" id="JAQQWN010000004">
    <property type="protein sequence ID" value="KAK8087908.1"/>
    <property type="molecule type" value="Genomic_DNA"/>
</dbReference>
<protein>
    <recommendedName>
        <fullName evidence="3">Fungal N-terminal domain-containing protein</fullName>
    </recommendedName>
</protein>
<name>A0ABR1WXL3_9PEZI</name>
<dbReference type="GeneID" id="92040244"/>
<proteinExistence type="predicted"/>
<dbReference type="Proteomes" id="UP001433268">
    <property type="component" value="Unassembled WGS sequence"/>
</dbReference>
<evidence type="ECO:0000313" key="1">
    <source>
        <dbReference type="EMBL" id="KAK8087908.1"/>
    </source>
</evidence>
<reference evidence="1 2" key="1">
    <citation type="submission" date="2023-01" db="EMBL/GenBank/DDBJ databases">
        <title>Analysis of 21 Apiospora genomes using comparative genomics revels a genus with tremendous synthesis potential of carbohydrate active enzymes and secondary metabolites.</title>
        <authorList>
            <person name="Sorensen T."/>
        </authorList>
    </citation>
    <scope>NUCLEOTIDE SEQUENCE [LARGE SCALE GENOMIC DNA]</scope>
    <source>
        <strain evidence="1 2">CBS 114990</strain>
    </source>
</reference>
<sequence>MADPLSILGDVSAGLELVAVAAKALLATARLIKDFKETPKKLASLLSDLDASTTRLNFSFDETSICSQYLASPQLGGISQCIVALYTVLQDIRSLLEPLGKKRQATPGPIRHLWNNVVALKIESELPAKLDRLNRLNLEVIRELGTLSLESQRVTNELILSNNESTQKQFASMETHMGLMQLDFKRLALAVKQTTQNNVVFPTSCSMKAWRIAQVMESTQPCVLSPADPSTANLDHILFSIRTFYTRGNFDSTSTVIRSKFWEDTYLGIYWVKVAAHSQRGSSESCSRGLRLLKKSTTGAIDVLAHGTSTMLLELLSTLAPVNTAASPYVHDGLMAYLHELAQEQLPKSHPITLVLRRLRMESPGNDVTLRALSFIFERLRAILGPLHELTLLGAHRLCETLRRNGDYNEALKVATGVIGAIRGTLGLDLCKNVTCYSRLSTFTWTSVTGSQH</sequence>
<dbReference type="RefSeq" id="XP_066670802.1">
    <property type="nucleotide sequence ID" value="XM_066807184.1"/>
</dbReference>
<organism evidence="1 2">
    <name type="scientific">Apiospora hydei</name>
    <dbReference type="NCBI Taxonomy" id="1337664"/>
    <lineage>
        <taxon>Eukaryota</taxon>
        <taxon>Fungi</taxon>
        <taxon>Dikarya</taxon>
        <taxon>Ascomycota</taxon>
        <taxon>Pezizomycotina</taxon>
        <taxon>Sordariomycetes</taxon>
        <taxon>Xylariomycetidae</taxon>
        <taxon>Amphisphaeriales</taxon>
        <taxon>Apiosporaceae</taxon>
        <taxon>Apiospora</taxon>
    </lineage>
</organism>
<accession>A0ABR1WXL3</accession>
<gene>
    <name evidence="1" type="ORF">PG997_002869</name>
</gene>
<comment type="caution">
    <text evidence="1">The sequence shown here is derived from an EMBL/GenBank/DDBJ whole genome shotgun (WGS) entry which is preliminary data.</text>
</comment>
<evidence type="ECO:0008006" key="3">
    <source>
        <dbReference type="Google" id="ProtNLM"/>
    </source>
</evidence>